<dbReference type="Proteomes" id="UP000616151">
    <property type="component" value="Unassembled WGS sequence"/>
</dbReference>
<accession>A0ACC5QZF0</accession>
<dbReference type="EMBL" id="JAENHL010000006">
    <property type="protein sequence ID" value="MBK1865728.1"/>
    <property type="molecule type" value="Genomic_DNA"/>
</dbReference>
<sequence length="300" mass="31325">MTAGCLQGRVAVVTGGGRGLGRSYALALAQHGASVVVNDLGSDLHGEGLDPSAAQSVAGEITASGGQAITSGHDVSDWAQAKALIETTVKRFGRIDVLINNAGILRDRLFANMSEDDWDAVIRVHLKGHAAPARHAMDYWRSETKAGRQVKASIIHTTSVAGLVGSFGQANYAAAKLAVVGLSRTLALEGVKYGVRSNAVSPSARTRIETSLQPPPAGIFDTFSPDNVAPLICWLARADCPATGQVFQAYGNRIGIIAPSAIAVDVRADGRWTIEDVDKALAGQLPNLPKLGDFVEGLPV</sequence>
<protein>
    <submittedName>
        <fullName evidence="1">SDR family NAD(P)-dependent oxidoreductase</fullName>
    </submittedName>
</protein>
<evidence type="ECO:0000313" key="1">
    <source>
        <dbReference type="EMBL" id="MBK1865728.1"/>
    </source>
</evidence>
<gene>
    <name evidence="1" type="ORF">JHL16_05140</name>
</gene>
<comment type="caution">
    <text evidence="1">The sequence shown here is derived from an EMBL/GenBank/DDBJ whole genome shotgun (WGS) entry which is preliminary data.</text>
</comment>
<proteinExistence type="predicted"/>
<keyword evidence="2" id="KW-1185">Reference proteome</keyword>
<name>A0ACC5QZF0_9HYPH</name>
<evidence type="ECO:0000313" key="2">
    <source>
        <dbReference type="Proteomes" id="UP000616151"/>
    </source>
</evidence>
<reference evidence="1" key="1">
    <citation type="submission" date="2021-01" db="EMBL/GenBank/DDBJ databases">
        <authorList>
            <person name="Sun Q."/>
        </authorList>
    </citation>
    <scope>NUCLEOTIDE SEQUENCE</scope>
    <source>
        <strain evidence="1">YIM B02566</strain>
    </source>
</reference>
<organism evidence="1 2">
    <name type="scientific">Taklimakanibacter albus</name>
    <dbReference type="NCBI Taxonomy" id="2800327"/>
    <lineage>
        <taxon>Bacteria</taxon>
        <taxon>Pseudomonadati</taxon>
        <taxon>Pseudomonadota</taxon>
        <taxon>Alphaproteobacteria</taxon>
        <taxon>Hyphomicrobiales</taxon>
        <taxon>Aestuariivirgaceae</taxon>
        <taxon>Taklimakanibacter</taxon>
    </lineage>
</organism>